<dbReference type="Gene3D" id="3.40.50.1970">
    <property type="match status" value="1"/>
</dbReference>
<proteinExistence type="inferred from homology"/>
<keyword evidence="2 6" id="KW-0560">Oxidoreductase</keyword>
<evidence type="ECO:0000259" key="5">
    <source>
        <dbReference type="Pfam" id="PF25137"/>
    </source>
</evidence>
<reference evidence="7" key="1">
    <citation type="submission" date="2015-01" db="EMBL/GenBank/DDBJ databases">
        <authorList>
            <person name="Manzoor Shahid"/>
            <person name="Zubair Saima"/>
        </authorList>
    </citation>
    <scope>NUCLEOTIDE SEQUENCE [LARGE SCALE GENOMIC DNA]</scope>
    <source>
        <strain evidence="7">Sp3</strain>
    </source>
</reference>
<dbReference type="CDD" id="cd08551">
    <property type="entry name" value="Fe-ADH"/>
    <property type="match status" value="1"/>
</dbReference>
<dbReference type="Gene3D" id="1.20.1090.10">
    <property type="entry name" value="Dehydroquinate synthase-like - alpha domain"/>
    <property type="match status" value="1"/>
</dbReference>
<dbReference type="OrthoDB" id="9804734at2"/>
<evidence type="ECO:0000256" key="1">
    <source>
        <dbReference type="ARBA" id="ARBA00007358"/>
    </source>
</evidence>
<dbReference type="RefSeq" id="WP_044665031.1">
    <property type="nucleotide sequence ID" value="NZ_CDRZ01000228.1"/>
</dbReference>
<feature type="domain" description="Fe-containing alcohol dehydrogenase-like C-terminal" evidence="5">
    <location>
        <begin position="193"/>
        <end position="387"/>
    </location>
</feature>
<accession>A0A0B7ML97</accession>
<dbReference type="PANTHER" id="PTHR11496">
    <property type="entry name" value="ALCOHOL DEHYDROGENASE"/>
    <property type="match status" value="1"/>
</dbReference>
<organism evidence="6 7">
    <name type="scientific">Syntrophaceticus schinkii</name>
    <dbReference type="NCBI Taxonomy" id="499207"/>
    <lineage>
        <taxon>Bacteria</taxon>
        <taxon>Bacillati</taxon>
        <taxon>Bacillota</taxon>
        <taxon>Clostridia</taxon>
        <taxon>Thermoanaerobacterales</taxon>
        <taxon>Thermoanaerobacterales Family III. Incertae Sedis</taxon>
        <taxon>Syntrophaceticus</taxon>
    </lineage>
</organism>
<comment type="similarity">
    <text evidence="1">Belongs to the iron-containing alcohol dehydrogenase family.</text>
</comment>
<keyword evidence="7" id="KW-1185">Reference proteome</keyword>
<evidence type="ECO:0000313" key="6">
    <source>
        <dbReference type="EMBL" id="CEO88983.1"/>
    </source>
</evidence>
<dbReference type="AlphaFoldDB" id="A0A0B7ML97"/>
<protein>
    <submittedName>
        <fullName evidence="6">NAD-dependent methanol dehydrogenase</fullName>
        <ecNumber evidence="6">1.1.1.244</ecNumber>
    </submittedName>
</protein>
<dbReference type="InterPro" id="IPR001670">
    <property type="entry name" value="ADH_Fe/GldA"/>
</dbReference>
<evidence type="ECO:0000313" key="7">
    <source>
        <dbReference type="Proteomes" id="UP000046155"/>
    </source>
</evidence>
<dbReference type="Pfam" id="PF25137">
    <property type="entry name" value="ADH_Fe_C"/>
    <property type="match status" value="1"/>
</dbReference>
<dbReference type="FunFam" id="3.40.50.1970:FF:000003">
    <property type="entry name" value="Alcohol dehydrogenase, iron-containing"/>
    <property type="match status" value="1"/>
</dbReference>
<dbReference type="InterPro" id="IPR018211">
    <property type="entry name" value="ADH_Fe_CS"/>
</dbReference>
<dbReference type="FunFam" id="1.20.1090.10:FF:000001">
    <property type="entry name" value="Aldehyde-alcohol dehydrogenase"/>
    <property type="match status" value="1"/>
</dbReference>
<dbReference type="EC" id="1.1.1.244" evidence="6"/>
<dbReference type="InterPro" id="IPR056798">
    <property type="entry name" value="ADH_Fe_C"/>
</dbReference>
<dbReference type="GO" id="GO:0046872">
    <property type="term" value="F:metal ion binding"/>
    <property type="evidence" value="ECO:0007669"/>
    <property type="project" value="InterPro"/>
</dbReference>
<dbReference type="Proteomes" id="UP000046155">
    <property type="component" value="Unassembled WGS sequence"/>
</dbReference>
<keyword evidence="3" id="KW-0520">NAD</keyword>
<evidence type="ECO:0000256" key="3">
    <source>
        <dbReference type="ARBA" id="ARBA00023027"/>
    </source>
</evidence>
<dbReference type="InterPro" id="IPR039697">
    <property type="entry name" value="Alcohol_dehydrogenase_Fe"/>
</dbReference>
<sequence length="389" mass="41559">MNVINNFNFFVPTRIVYGRGVAENLVDEINELEVKKPLIVTDKGLIEVGLIEPFKNKLEDSGFQVSVFHNIMANPRDVNCEEGAQFAKEVGADAIVAIGGGSPMDTAKAISMLVTNPGRVHDYFGWNVPKKQGLPLITIPTTAGTGSEVTIWAVITNTQGAVHVKDAIGSALICPTVALVDPLVTLGLPPLLTASTGMDALTHAIEAYTSLPANPISDMYALYAINYISKYLVPAYANGDNVEARDYLMLGSLLAGIAFSNADTAAVHSMAEAIGGLYDIPHGIANSIFLPHVMEHNTLAKPEKFADIAKAMGQDIAGLDVFEAANKSVIAVKKLSKLVNIPDLKSVGVKEKDFETICDIAMKNLGTPDNPRKMTKEGFMEVLTNAYAG</sequence>
<dbReference type="PANTHER" id="PTHR11496:SF102">
    <property type="entry name" value="ALCOHOL DEHYDROGENASE 4"/>
    <property type="match status" value="1"/>
</dbReference>
<feature type="domain" description="Alcohol dehydrogenase iron-type/glycerol dehydrogenase GldA" evidence="4">
    <location>
        <begin position="12"/>
        <end position="182"/>
    </location>
</feature>
<gene>
    <name evidence="6" type="primary">mdh</name>
    <name evidence="6" type="ORF">SSCH_320016</name>
</gene>
<evidence type="ECO:0000256" key="2">
    <source>
        <dbReference type="ARBA" id="ARBA00023002"/>
    </source>
</evidence>
<evidence type="ECO:0000259" key="4">
    <source>
        <dbReference type="Pfam" id="PF00465"/>
    </source>
</evidence>
<dbReference type="Pfam" id="PF00465">
    <property type="entry name" value="Fe-ADH"/>
    <property type="match status" value="1"/>
</dbReference>
<dbReference type="EMBL" id="CDRZ01000228">
    <property type="protein sequence ID" value="CEO88983.1"/>
    <property type="molecule type" value="Genomic_DNA"/>
</dbReference>
<dbReference type="SUPFAM" id="SSF56796">
    <property type="entry name" value="Dehydroquinate synthase-like"/>
    <property type="match status" value="1"/>
</dbReference>
<dbReference type="PROSITE" id="PS00913">
    <property type="entry name" value="ADH_IRON_1"/>
    <property type="match status" value="1"/>
</dbReference>
<dbReference type="GO" id="GO:0050093">
    <property type="term" value="F:methanol dehydrogenase (NAD+) activity"/>
    <property type="evidence" value="ECO:0007669"/>
    <property type="project" value="UniProtKB-EC"/>
</dbReference>
<name>A0A0B7ML97_9FIRM</name>